<sequence>MAESNLAFGDTMRLDDLRGGVVTPPQCATSIPIPAELANAIAKEIEQSPSTQLTSTCPIADDSATGAFRGHVIPRLADTAAASDVTTTRTPDAHFQTLRSTRIRKIPDAARAAAVPDRTKQLAENSAMVRRWASQHKSMASAPDVLPLSQTGQATWITACLSDLEALVRVLPFPMLYLSGMTGDNLINFGHAINSEAQLPVISQHASHVNEESESSAQVGLQLGKIRWKTTDSIQHWRRVAKLQPGLI</sequence>
<dbReference type="Proteomes" id="UP000011713">
    <property type="component" value="Unassembled WGS sequence"/>
</dbReference>
<reference evidence="2" key="1">
    <citation type="journal article" date="2010" name="Science">
        <title>Signatures of adaptation to obligate biotrophy in the Hyaloperonospora arabidopsidis genome.</title>
        <authorList>
            <person name="Baxter L."/>
            <person name="Tripathy S."/>
            <person name="Ishaque N."/>
            <person name="Boot N."/>
            <person name="Cabral A."/>
            <person name="Kemen E."/>
            <person name="Thines M."/>
            <person name="Ah-Fong A."/>
            <person name="Anderson R."/>
            <person name="Badejoko W."/>
            <person name="Bittner-Eddy P."/>
            <person name="Boore J.L."/>
            <person name="Chibucos M.C."/>
            <person name="Coates M."/>
            <person name="Dehal P."/>
            <person name="Delehaunty K."/>
            <person name="Dong S."/>
            <person name="Downton P."/>
            <person name="Dumas B."/>
            <person name="Fabro G."/>
            <person name="Fronick C."/>
            <person name="Fuerstenberg S.I."/>
            <person name="Fulton L."/>
            <person name="Gaulin E."/>
            <person name="Govers F."/>
            <person name="Hughes L."/>
            <person name="Humphray S."/>
            <person name="Jiang R.H."/>
            <person name="Judelson H."/>
            <person name="Kamoun S."/>
            <person name="Kyung K."/>
            <person name="Meijer H."/>
            <person name="Minx P."/>
            <person name="Morris P."/>
            <person name="Nelson J."/>
            <person name="Phuntumart V."/>
            <person name="Qutob D."/>
            <person name="Rehmany A."/>
            <person name="Rougon-Cardoso A."/>
            <person name="Ryden P."/>
            <person name="Torto-Alalibo T."/>
            <person name="Studholme D."/>
            <person name="Wang Y."/>
            <person name="Win J."/>
            <person name="Wood J."/>
            <person name="Clifton S.W."/>
            <person name="Rogers J."/>
            <person name="Van den Ackerveken G."/>
            <person name="Jones J.D."/>
            <person name="McDowell J.M."/>
            <person name="Beynon J."/>
            <person name="Tyler B.M."/>
        </authorList>
    </citation>
    <scope>NUCLEOTIDE SEQUENCE [LARGE SCALE GENOMIC DNA]</scope>
    <source>
        <strain evidence="2">Emoy2</strain>
    </source>
</reference>
<dbReference type="HOGENOM" id="CLU_1296540_0_0_1"/>
<keyword evidence="2" id="KW-1185">Reference proteome</keyword>
<accession>M4BUP5</accession>
<name>M4BUP5_HYAAE</name>
<protein>
    <submittedName>
        <fullName evidence="1">Uncharacterized protein</fullName>
    </submittedName>
</protein>
<dbReference type="EnsemblProtists" id="HpaT810233">
    <property type="protein sequence ID" value="HpaP810233"/>
    <property type="gene ID" value="HpaG810233"/>
</dbReference>
<proteinExistence type="predicted"/>
<reference evidence="1" key="2">
    <citation type="submission" date="2015-06" db="UniProtKB">
        <authorList>
            <consortium name="EnsemblProtists"/>
        </authorList>
    </citation>
    <scope>IDENTIFICATION</scope>
    <source>
        <strain evidence="1">Emoy2</strain>
    </source>
</reference>
<dbReference type="AlphaFoldDB" id="M4BUP5"/>
<evidence type="ECO:0000313" key="2">
    <source>
        <dbReference type="Proteomes" id="UP000011713"/>
    </source>
</evidence>
<dbReference type="VEuPathDB" id="FungiDB:HpaG810233"/>
<dbReference type="EMBL" id="JH597949">
    <property type="status" value="NOT_ANNOTATED_CDS"/>
    <property type="molecule type" value="Genomic_DNA"/>
</dbReference>
<dbReference type="InParanoid" id="M4BUP5"/>
<evidence type="ECO:0000313" key="1">
    <source>
        <dbReference type="EnsemblProtists" id="HpaP810233"/>
    </source>
</evidence>
<organism evidence="1 2">
    <name type="scientific">Hyaloperonospora arabidopsidis (strain Emoy2)</name>
    <name type="common">Downy mildew agent</name>
    <name type="synonym">Peronospora arabidopsidis</name>
    <dbReference type="NCBI Taxonomy" id="559515"/>
    <lineage>
        <taxon>Eukaryota</taxon>
        <taxon>Sar</taxon>
        <taxon>Stramenopiles</taxon>
        <taxon>Oomycota</taxon>
        <taxon>Peronosporomycetes</taxon>
        <taxon>Peronosporales</taxon>
        <taxon>Peronosporaceae</taxon>
        <taxon>Hyaloperonospora</taxon>
    </lineage>
</organism>